<feature type="chain" id="PRO_5016837253" evidence="1">
    <location>
        <begin position="23"/>
        <end position="191"/>
    </location>
</feature>
<dbReference type="InterPro" id="IPR036761">
    <property type="entry name" value="TTHA0802/YceI-like_sf"/>
</dbReference>
<proteinExistence type="predicted"/>
<evidence type="ECO:0000256" key="1">
    <source>
        <dbReference type="SAM" id="SignalP"/>
    </source>
</evidence>
<evidence type="ECO:0000313" key="5">
    <source>
        <dbReference type="Proteomes" id="UP000054985"/>
    </source>
</evidence>
<evidence type="ECO:0000313" key="6">
    <source>
        <dbReference type="Proteomes" id="UP000254040"/>
    </source>
</evidence>
<feature type="domain" description="Lipid/polyisoprenoid-binding YceI-like" evidence="2">
    <location>
        <begin position="27"/>
        <end position="188"/>
    </location>
</feature>
<dbReference type="Pfam" id="PF04264">
    <property type="entry name" value="YceI"/>
    <property type="match status" value="1"/>
</dbReference>
<protein>
    <submittedName>
        <fullName evidence="3 4">YceI-like family protein</fullName>
    </submittedName>
</protein>
<name>A0A378K460_9GAMM</name>
<dbReference type="Proteomes" id="UP000254040">
    <property type="component" value="Unassembled WGS sequence"/>
</dbReference>
<dbReference type="Proteomes" id="UP000054985">
    <property type="component" value="Unassembled WGS sequence"/>
</dbReference>
<evidence type="ECO:0000259" key="2">
    <source>
        <dbReference type="SMART" id="SM00867"/>
    </source>
</evidence>
<dbReference type="AlphaFoldDB" id="A0A378K460"/>
<evidence type="ECO:0000313" key="3">
    <source>
        <dbReference type="EMBL" id="KTD35227.1"/>
    </source>
</evidence>
<dbReference type="PANTHER" id="PTHR34406:SF1">
    <property type="entry name" value="PROTEIN YCEI"/>
    <property type="match status" value="1"/>
</dbReference>
<evidence type="ECO:0000313" key="4">
    <source>
        <dbReference type="EMBL" id="STX62651.1"/>
    </source>
</evidence>
<keyword evidence="5" id="KW-1185">Reference proteome</keyword>
<dbReference type="RefSeq" id="WP_028383484.1">
    <property type="nucleotide sequence ID" value="NZ_CAAAJG010000021.1"/>
</dbReference>
<reference evidence="4 6" key="2">
    <citation type="submission" date="2018-06" db="EMBL/GenBank/DDBJ databases">
        <authorList>
            <consortium name="Pathogen Informatics"/>
            <person name="Doyle S."/>
        </authorList>
    </citation>
    <scope>NUCLEOTIDE SEQUENCE [LARGE SCALE GENOMIC DNA]</scope>
    <source>
        <strain evidence="4 6">NCTC12239</strain>
    </source>
</reference>
<gene>
    <name evidence="4" type="primary">yceI_2</name>
    <name evidence="3" type="ORF">Lmor_0674</name>
    <name evidence="4" type="ORF">NCTC12239_01588</name>
</gene>
<dbReference type="EMBL" id="LNYN01000014">
    <property type="protein sequence ID" value="KTD35227.1"/>
    <property type="molecule type" value="Genomic_DNA"/>
</dbReference>
<organism evidence="4 6">
    <name type="scientific">Legionella moravica</name>
    <dbReference type="NCBI Taxonomy" id="39962"/>
    <lineage>
        <taxon>Bacteria</taxon>
        <taxon>Pseudomonadati</taxon>
        <taxon>Pseudomonadota</taxon>
        <taxon>Gammaproteobacteria</taxon>
        <taxon>Legionellales</taxon>
        <taxon>Legionellaceae</taxon>
        <taxon>Legionella</taxon>
    </lineage>
</organism>
<dbReference type="PANTHER" id="PTHR34406">
    <property type="entry name" value="PROTEIN YCEI"/>
    <property type="match status" value="1"/>
</dbReference>
<dbReference type="STRING" id="39962.Lmor_0674"/>
<dbReference type="OrthoDB" id="1247465at2"/>
<dbReference type="EMBL" id="UGOG01000001">
    <property type="protein sequence ID" value="STX62651.1"/>
    <property type="molecule type" value="Genomic_DNA"/>
</dbReference>
<accession>A0A378K460</accession>
<reference evidence="3 5" key="1">
    <citation type="submission" date="2015-11" db="EMBL/GenBank/DDBJ databases">
        <title>Genomic analysis of 38 Legionella species identifies large and diverse effector repertoires.</title>
        <authorList>
            <person name="Burstein D."/>
            <person name="Amaro F."/>
            <person name="Zusman T."/>
            <person name="Lifshitz Z."/>
            <person name="Cohen O."/>
            <person name="Gilbert J.A."/>
            <person name="Pupko T."/>
            <person name="Shuman H.A."/>
            <person name="Segal G."/>
        </authorList>
    </citation>
    <scope>NUCLEOTIDE SEQUENCE [LARGE SCALE GENOMIC DNA]</scope>
    <source>
        <strain evidence="3 5">ATCC 43877</strain>
    </source>
</reference>
<feature type="signal peptide" evidence="1">
    <location>
        <begin position="1"/>
        <end position="22"/>
    </location>
</feature>
<keyword evidence="1" id="KW-0732">Signal</keyword>
<dbReference type="InterPro" id="IPR007372">
    <property type="entry name" value="Lipid/polyisoprenoid-bd_YceI"/>
</dbReference>
<dbReference type="Gene3D" id="2.40.128.110">
    <property type="entry name" value="Lipid/polyisoprenoid-binding, YceI-like"/>
    <property type="match status" value="1"/>
</dbReference>
<dbReference type="SMART" id="SM00867">
    <property type="entry name" value="YceI"/>
    <property type="match status" value="1"/>
</dbReference>
<sequence length="191" mass="21028">MKSGFYWIFGLLLVCFSYTVTAATSPQWDIVPEESELTFTGTQNNAPVTGSFKKFTGEIFVDPEHYKASSIHIVIDMTSITASYADITTTLEAPDWFDVKAFPKAEFKATQFNKIGEKTYEADGILTIRDKSAPVTLTFTAEESPKNHALVNGTASIKRSTFGVGQGEWASTDAIKDEVTVAFKITANRKN</sequence>
<dbReference type="SUPFAM" id="SSF101874">
    <property type="entry name" value="YceI-like"/>
    <property type="match status" value="1"/>
</dbReference>